<sequence length="373" mass="41857">MPLRRQPRSLKVATILAITDKFEMVCYGVPSAQLVYPLFHNDEFVMNFQSVFHELPSELIDEMLEIAKEHRHLARHMLVPLLTPMTRKLYLSHGIAEIHNAVVDIPIRSSGIVHLDLSYLMELSPMAIEVLISGLPHLRILCLKKTLSVDKVFEILESSLCEMTQRTFALAVLKSTDEDVISPQALQLALDTCPNITKVVLSNEGLTNPDIIRLASCGNLTHLSLTIAQEGSGPITFTESVIPVLQARGHKLRDLILCHFPVIDLEQIAINCPSLQNLALAGTGRFTGSASSDTESFKNLQALELWAAESEDGTEERRSLKSSEVIEILLRNCHQIRNILINNFEDCDDTLFLRIMEVLKNRNARPHILLNEF</sequence>
<dbReference type="Gene3D" id="3.80.10.10">
    <property type="entry name" value="Ribonuclease Inhibitor"/>
    <property type="match status" value="2"/>
</dbReference>
<dbReference type="OrthoDB" id="6350214at2759"/>
<name>A0A7R8W1P9_9CRUS</name>
<protein>
    <submittedName>
        <fullName evidence="1">Uncharacterized protein</fullName>
    </submittedName>
</protein>
<dbReference type="SUPFAM" id="SSF52047">
    <property type="entry name" value="RNI-like"/>
    <property type="match status" value="1"/>
</dbReference>
<proteinExistence type="predicted"/>
<reference evidence="1" key="1">
    <citation type="submission" date="2020-11" db="EMBL/GenBank/DDBJ databases">
        <authorList>
            <person name="Tran Van P."/>
        </authorList>
    </citation>
    <scope>NUCLEOTIDE SEQUENCE</scope>
</reference>
<dbReference type="EMBL" id="OB660165">
    <property type="protein sequence ID" value="CAD7223194.1"/>
    <property type="molecule type" value="Genomic_DNA"/>
</dbReference>
<dbReference type="AlphaFoldDB" id="A0A7R8W1P9"/>
<dbReference type="InterPro" id="IPR032675">
    <property type="entry name" value="LRR_dom_sf"/>
</dbReference>
<organism evidence="1">
    <name type="scientific">Cyprideis torosa</name>
    <dbReference type="NCBI Taxonomy" id="163714"/>
    <lineage>
        <taxon>Eukaryota</taxon>
        <taxon>Metazoa</taxon>
        <taxon>Ecdysozoa</taxon>
        <taxon>Arthropoda</taxon>
        <taxon>Crustacea</taxon>
        <taxon>Oligostraca</taxon>
        <taxon>Ostracoda</taxon>
        <taxon>Podocopa</taxon>
        <taxon>Podocopida</taxon>
        <taxon>Cytherocopina</taxon>
        <taxon>Cytheroidea</taxon>
        <taxon>Cytherideidae</taxon>
        <taxon>Cyprideis</taxon>
    </lineage>
</organism>
<evidence type="ECO:0000313" key="1">
    <source>
        <dbReference type="EMBL" id="CAD7223194.1"/>
    </source>
</evidence>
<accession>A0A7R8W1P9</accession>
<gene>
    <name evidence="1" type="ORF">CTOB1V02_LOCUS1184</name>
</gene>